<evidence type="ECO:0000256" key="1">
    <source>
        <dbReference type="ARBA" id="ARBA00022676"/>
    </source>
</evidence>
<proteinExistence type="predicted"/>
<dbReference type="PANTHER" id="PTHR12526">
    <property type="entry name" value="GLYCOSYLTRANSFERASE"/>
    <property type="match status" value="1"/>
</dbReference>
<dbReference type="PANTHER" id="PTHR12526:SF629">
    <property type="entry name" value="TEICHURONIC ACID BIOSYNTHESIS GLYCOSYLTRANSFERASE TUAH-RELATED"/>
    <property type="match status" value="1"/>
</dbReference>
<comment type="caution">
    <text evidence="5">The sequence shown here is derived from an EMBL/GenBank/DDBJ whole genome shotgun (WGS) entry which is preliminary data.</text>
</comment>
<dbReference type="InterPro" id="IPR001296">
    <property type="entry name" value="Glyco_trans_1"/>
</dbReference>
<dbReference type="AlphaFoldDB" id="A0A0A5G7Q1"/>
<keyword evidence="2 5" id="KW-0808">Transferase</keyword>
<dbReference type="RefSeq" id="WP_036833700.1">
    <property type="nucleotide sequence ID" value="NZ_AVPG01000008.1"/>
</dbReference>
<dbReference type="GO" id="GO:0016757">
    <property type="term" value="F:glycosyltransferase activity"/>
    <property type="evidence" value="ECO:0007669"/>
    <property type="project" value="UniProtKB-KW"/>
</dbReference>
<dbReference type="SUPFAM" id="SSF53756">
    <property type="entry name" value="UDP-Glycosyltransferase/glycogen phosphorylase"/>
    <property type="match status" value="1"/>
</dbReference>
<organism evidence="5 6">
    <name type="scientific">Pontibacillus litoralis JSM 072002</name>
    <dbReference type="NCBI Taxonomy" id="1385512"/>
    <lineage>
        <taxon>Bacteria</taxon>
        <taxon>Bacillati</taxon>
        <taxon>Bacillota</taxon>
        <taxon>Bacilli</taxon>
        <taxon>Bacillales</taxon>
        <taxon>Bacillaceae</taxon>
        <taxon>Pontibacillus</taxon>
    </lineage>
</organism>
<dbReference type="eggNOG" id="COG0438">
    <property type="taxonomic scope" value="Bacteria"/>
</dbReference>
<dbReference type="Pfam" id="PF00534">
    <property type="entry name" value="Glycos_transf_1"/>
    <property type="match status" value="1"/>
</dbReference>
<dbReference type="InterPro" id="IPR028098">
    <property type="entry name" value="Glyco_trans_4-like_N"/>
</dbReference>
<dbReference type="Gene3D" id="3.40.50.2000">
    <property type="entry name" value="Glycogen Phosphorylase B"/>
    <property type="match status" value="2"/>
</dbReference>
<dbReference type="Pfam" id="PF13439">
    <property type="entry name" value="Glyco_transf_4"/>
    <property type="match status" value="1"/>
</dbReference>
<keyword evidence="6" id="KW-1185">Reference proteome</keyword>
<evidence type="ECO:0000313" key="5">
    <source>
        <dbReference type="EMBL" id="KGX87208.1"/>
    </source>
</evidence>
<evidence type="ECO:0000256" key="2">
    <source>
        <dbReference type="ARBA" id="ARBA00022679"/>
    </source>
</evidence>
<gene>
    <name evidence="5" type="ORF">N784_16360</name>
</gene>
<evidence type="ECO:0000313" key="6">
    <source>
        <dbReference type="Proteomes" id="UP000030401"/>
    </source>
</evidence>
<dbReference type="STRING" id="1385512.N784_16360"/>
<sequence>MNSPKQVVHLTTVHHPYDPRIYHKECMSLHHAGYDVTLIAQEADTKQDGDKPIRHVPIKKYTSRLKRMVLGPIDVYKKAKRLNADVYHFHDPELLFVGWLLKKKHNVVIYDIHEDYITSIMQKNYMSAPVKKIIAKLYKGLEKVFARNMELCLAEKYYKDIYKRGTCVLNYPTINEHFIHHNRTDKPLENKLLYTGNVTYVRGAQIHAKIPLIDEQMSVHFIGKCPSELAEEMYEIAKDKRAHLHIEGIDRFIQKEDIEARYLSHHWLAGVALFPPTEHYMKKELTKFFEYMNAGLPIICSNFPVWKDFVEKHQCGIAVDPYDDEEIKRAIDYLRNHPEETKQMGENGKKAVLEQLNWHTEEQKLIDWYNQLTIVY</sequence>
<feature type="domain" description="Glycosyltransferase subfamily 4-like N-terminal" evidence="4">
    <location>
        <begin position="28"/>
        <end position="151"/>
    </location>
</feature>
<feature type="domain" description="Glycosyl transferase family 1" evidence="3">
    <location>
        <begin position="289"/>
        <end position="350"/>
    </location>
</feature>
<dbReference type="OrthoDB" id="9813214at2"/>
<evidence type="ECO:0000259" key="3">
    <source>
        <dbReference type="Pfam" id="PF00534"/>
    </source>
</evidence>
<accession>A0A0A5G7Q1</accession>
<protein>
    <submittedName>
        <fullName evidence="5">Glycosyl transferase</fullName>
    </submittedName>
</protein>
<reference evidence="5 6" key="1">
    <citation type="submission" date="2013-08" db="EMBL/GenBank/DDBJ databases">
        <authorList>
            <person name="Huang J."/>
            <person name="Wang G."/>
        </authorList>
    </citation>
    <scope>NUCLEOTIDE SEQUENCE [LARGE SCALE GENOMIC DNA]</scope>
    <source>
        <strain evidence="5 6">JSM 072002</strain>
    </source>
</reference>
<evidence type="ECO:0000259" key="4">
    <source>
        <dbReference type="Pfam" id="PF13439"/>
    </source>
</evidence>
<name>A0A0A5G7Q1_9BACI</name>
<dbReference type="Proteomes" id="UP000030401">
    <property type="component" value="Unassembled WGS sequence"/>
</dbReference>
<dbReference type="EMBL" id="AVPG01000008">
    <property type="protein sequence ID" value="KGX87208.1"/>
    <property type="molecule type" value="Genomic_DNA"/>
</dbReference>
<keyword evidence="1" id="KW-0328">Glycosyltransferase</keyword>